<name>H2ZD34_CIOSA</name>
<dbReference type="InParanoid" id="H2ZD34"/>
<proteinExistence type="predicted"/>
<dbReference type="OMA" id="HRTHRCL"/>
<dbReference type="HOGENOM" id="CLU_1269429_0_0_1"/>
<dbReference type="PANTHER" id="PTHR31649">
    <property type="entry name" value="AGAP009604-PA"/>
    <property type="match status" value="1"/>
</dbReference>
<reference evidence="1" key="3">
    <citation type="submission" date="2025-09" db="UniProtKB">
        <authorList>
            <consortium name="Ensembl"/>
        </authorList>
    </citation>
    <scope>IDENTIFICATION</scope>
</reference>
<reference evidence="2" key="1">
    <citation type="submission" date="2003-08" db="EMBL/GenBank/DDBJ databases">
        <authorList>
            <person name="Birren B."/>
            <person name="Nusbaum C."/>
            <person name="Abebe A."/>
            <person name="Abouelleil A."/>
            <person name="Adekoya E."/>
            <person name="Ait-zahra M."/>
            <person name="Allen N."/>
            <person name="Allen T."/>
            <person name="An P."/>
            <person name="Anderson M."/>
            <person name="Anderson S."/>
            <person name="Arachchi H."/>
            <person name="Armbruster J."/>
            <person name="Bachantsang P."/>
            <person name="Baldwin J."/>
            <person name="Barry A."/>
            <person name="Bayul T."/>
            <person name="Blitshsteyn B."/>
            <person name="Bloom T."/>
            <person name="Blye J."/>
            <person name="Boguslavskiy L."/>
            <person name="Borowsky M."/>
            <person name="Boukhgalter B."/>
            <person name="Brunache A."/>
            <person name="Butler J."/>
            <person name="Calixte N."/>
            <person name="Calvo S."/>
            <person name="Camarata J."/>
            <person name="Campo K."/>
            <person name="Chang J."/>
            <person name="Cheshatsang Y."/>
            <person name="Citroen M."/>
            <person name="Collymore A."/>
            <person name="Considine T."/>
            <person name="Cook A."/>
            <person name="Cooke P."/>
            <person name="Corum B."/>
            <person name="Cuomo C."/>
            <person name="David R."/>
            <person name="Dawoe T."/>
            <person name="Degray S."/>
            <person name="Dodge S."/>
            <person name="Dooley K."/>
            <person name="Dorje P."/>
            <person name="Dorjee K."/>
            <person name="Dorris L."/>
            <person name="Duffey N."/>
            <person name="Dupes A."/>
            <person name="Elkins T."/>
            <person name="Engels R."/>
            <person name="Erickson J."/>
            <person name="Farina A."/>
            <person name="Faro S."/>
            <person name="Ferreira P."/>
            <person name="Fischer H."/>
            <person name="Fitzgerald M."/>
            <person name="Foley K."/>
            <person name="Gage D."/>
            <person name="Galagan J."/>
            <person name="Gearin G."/>
            <person name="Gnerre S."/>
            <person name="Gnirke A."/>
            <person name="Goyette A."/>
            <person name="Graham J."/>
            <person name="Grandbois E."/>
            <person name="Gyaltsen K."/>
            <person name="Hafez N."/>
            <person name="Hagopian D."/>
            <person name="Hagos B."/>
            <person name="Hall J."/>
            <person name="Hatcher B."/>
            <person name="Heller A."/>
            <person name="Higgins H."/>
            <person name="Honan T."/>
            <person name="Horn A."/>
            <person name="Houde N."/>
            <person name="Hughes L."/>
            <person name="Hulme W."/>
            <person name="Husby E."/>
            <person name="Iliev I."/>
            <person name="Jaffe D."/>
            <person name="Jones C."/>
            <person name="Kamal M."/>
            <person name="Kamat A."/>
            <person name="Kamvysselis M."/>
            <person name="Karlsson E."/>
            <person name="Kells C."/>
            <person name="Kieu A."/>
            <person name="Kisner P."/>
            <person name="Kodira C."/>
            <person name="Kulbokas E."/>
            <person name="Labutti K."/>
            <person name="Lama D."/>
            <person name="Landers T."/>
            <person name="Leger J."/>
            <person name="Levine S."/>
            <person name="Lewis D."/>
            <person name="Lewis T."/>
            <person name="Lindblad-toh K."/>
            <person name="Liu X."/>
            <person name="Lokyitsang T."/>
            <person name="Lokyitsang Y."/>
            <person name="Lucien O."/>
            <person name="Lui A."/>
            <person name="Ma L.J."/>
            <person name="Mabbitt R."/>
            <person name="Macdonald J."/>
            <person name="Maclean C."/>
            <person name="Major J."/>
            <person name="Manning J."/>
            <person name="Marabella R."/>
            <person name="Maru K."/>
            <person name="Matthews C."/>
            <person name="Mauceli E."/>
            <person name="Mccarthy M."/>
            <person name="Mcdonough S."/>
            <person name="Mcghee T."/>
            <person name="Meldrim J."/>
            <person name="Meneus L."/>
            <person name="Mesirov J."/>
            <person name="Mihalev A."/>
            <person name="Mihova T."/>
            <person name="Mikkelsen T."/>
            <person name="Mlenga V."/>
            <person name="Moru K."/>
            <person name="Mozes J."/>
            <person name="Mulrain L."/>
            <person name="Munson G."/>
            <person name="Naylor J."/>
            <person name="Newes C."/>
            <person name="Nguyen C."/>
            <person name="Nguyen N."/>
            <person name="Nguyen T."/>
            <person name="Nicol R."/>
            <person name="Nielsen C."/>
            <person name="Nizzari M."/>
            <person name="Norbu C."/>
            <person name="Norbu N."/>
            <person name="O'donnell P."/>
            <person name="Okoawo O."/>
            <person name="O'leary S."/>
            <person name="Omotosho B."/>
            <person name="O'neill K."/>
            <person name="Osman S."/>
            <person name="Parker S."/>
            <person name="Perrin D."/>
            <person name="Phunkhang P."/>
            <person name="Piqani B."/>
            <person name="Purcell S."/>
            <person name="Rachupka T."/>
            <person name="Ramasamy U."/>
            <person name="Rameau R."/>
            <person name="Ray V."/>
            <person name="Raymond C."/>
            <person name="Retta R."/>
            <person name="Richardson S."/>
            <person name="Rise C."/>
            <person name="Rodriguez J."/>
            <person name="Rogers J."/>
            <person name="Rogov P."/>
            <person name="Rutman M."/>
            <person name="Schupbach R."/>
            <person name="Seaman C."/>
            <person name="Settipalli S."/>
            <person name="Sharpe T."/>
            <person name="Sheridan J."/>
            <person name="Sherpa N."/>
            <person name="Shi J."/>
            <person name="Smirnov S."/>
            <person name="Smith C."/>
            <person name="Sougnez C."/>
            <person name="Spencer B."/>
            <person name="Stalker J."/>
            <person name="Stange-thomann N."/>
            <person name="Stavropoulos S."/>
            <person name="Stetson K."/>
            <person name="Stone C."/>
            <person name="Stone S."/>
            <person name="Stubbs M."/>
            <person name="Talamas J."/>
            <person name="Tchuinga P."/>
            <person name="Tenzing P."/>
            <person name="Tesfaye S."/>
            <person name="Theodore J."/>
            <person name="Thoulutsang Y."/>
            <person name="Topham K."/>
            <person name="Towey S."/>
            <person name="Tsamla T."/>
            <person name="Tsomo N."/>
            <person name="Vallee D."/>
            <person name="Vassiliev H."/>
            <person name="Venkataraman V."/>
            <person name="Vinson J."/>
            <person name="Vo A."/>
            <person name="Wade C."/>
            <person name="Wang S."/>
            <person name="Wangchuk T."/>
            <person name="Wangdi T."/>
            <person name="Whittaker C."/>
            <person name="Wilkinson J."/>
            <person name="Wu Y."/>
            <person name="Wyman D."/>
            <person name="Yadav S."/>
            <person name="Yang S."/>
            <person name="Yang X."/>
            <person name="Yeager S."/>
            <person name="Yee E."/>
            <person name="Young G."/>
            <person name="Zainoun J."/>
            <person name="Zembeck L."/>
            <person name="Zimmer A."/>
            <person name="Zody M."/>
            <person name="Lander E."/>
        </authorList>
    </citation>
    <scope>NUCLEOTIDE SEQUENCE [LARGE SCALE GENOMIC DNA]</scope>
</reference>
<evidence type="ECO:0000313" key="1">
    <source>
        <dbReference type="Ensembl" id="ENSCSAVP00000015500.1"/>
    </source>
</evidence>
<reference evidence="1" key="2">
    <citation type="submission" date="2025-08" db="UniProtKB">
        <authorList>
            <consortium name="Ensembl"/>
        </authorList>
    </citation>
    <scope>IDENTIFICATION</scope>
</reference>
<dbReference type="InterPro" id="IPR006616">
    <property type="entry name" value="DM9_repeat"/>
</dbReference>
<dbReference type="GeneTree" id="ENSGT00530000064431"/>
<dbReference type="Pfam" id="PF11901">
    <property type="entry name" value="DM9"/>
    <property type="match status" value="2"/>
</dbReference>
<organism evidence="1 2">
    <name type="scientific">Ciona savignyi</name>
    <name type="common">Pacific transparent sea squirt</name>
    <dbReference type="NCBI Taxonomy" id="51511"/>
    <lineage>
        <taxon>Eukaryota</taxon>
        <taxon>Metazoa</taxon>
        <taxon>Chordata</taxon>
        <taxon>Tunicata</taxon>
        <taxon>Ascidiacea</taxon>
        <taxon>Phlebobranchia</taxon>
        <taxon>Cionidae</taxon>
        <taxon>Ciona</taxon>
    </lineage>
</organism>
<sequence length="218" mass="24305">MTEKHNCVTAKKGLTVVPAYSIRWEQNASGKMPAGAVIGGTTLLGQPLYIGRTRLRENNNELTPGVIMETDKTLLVSYGTGVRTAKEYEILVVHDPDKIHWVQCSNGNVPDNSVIGGIDCSYLEPLYIGRTRGSLSRGCTWRGQKLIDQELMDGSNALFLQIPGKVHRTHRCLYIPYKGKEYLFRDYEVLALKQSPACLSMLCKNVIKSRLEEICSSL</sequence>
<dbReference type="eggNOG" id="ENOG502QVPV">
    <property type="taxonomic scope" value="Eukaryota"/>
</dbReference>
<protein>
    <submittedName>
        <fullName evidence="1">Uncharacterized protein</fullName>
    </submittedName>
</protein>
<keyword evidence="2" id="KW-1185">Reference proteome</keyword>
<dbReference type="Proteomes" id="UP000007875">
    <property type="component" value="Unassembled WGS sequence"/>
</dbReference>
<dbReference type="PANTHER" id="PTHR31649:SF1">
    <property type="entry name" value="FARNESOIC ACID O-METHYL TRANSFERASE DOMAIN-CONTAINING PROTEIN"/>
    <property type="match status" value="1"/>
</dbReference>
<dbReference type="SMART" id="SM00696">
    <property type="entry name" value="DM9"/>
    <property type="match status" value="2"/>
</dbReference>
<accession>H2ZD34</accession>
<evidence type="ECO:0000313" key="2">
    <source>
        <dbReference type="Proteomes" id="UP000007875"/>
    </source>
</evidence>
<dbReference type="AlphaFoldDB" id="H2ZD34"/>
<dbReference type="Ensembl" id="ENSCSAVT00000015678.1">
    <property type="protein sequence ID" value="ENSCSAVP00000015500.1"/>
    <property type="gene ID" value="ENSCSAVG00000009093.1"/>
</dbReference>